<evidence type="ECO:0000256" key="6">
    <source>
        <dbReference type="ARBA" id="ARBA00023065"/>
    </source>
</evidence>
<evidence type="ECO:0000256" key="9">
    <source>
        <dbReference type="SAM" id="Phobius"/>
    </source>
</evidence>
<keyword evidence="11" id="KW-1185">Reference proteome</keyword>
<protein>
    <recommendedName>
        <fullName evidence="12">Bestrophin homolog</fullName>
    </recommendedName>
</protein>
<evidence type="ECO:0000256" key="3">
    <source>
        <dbReference type="ARBA" id="ARBA00022475"/>
    </source>
</evidence>
<organism evidence="10 11">
    <name type="scientific">Cylindrotheca closterium</name>
    <dbReference type="NCBI Taxonomy" id="2856"/>
    <lineage>
        <taxon>Eukaryota</taxon>
        <taxon>Sar</taxon>
        <taxon>Stramenopiles</taxon>
        <taxon>Ochrophyta</taxon>
        <taxon>Bacillariophyta</taxon>
        <taxon>Bacillariophyceae</taxon>
        <taxon>Bacillariophycidae</taxon>
        <taxon>Bacillariales</taxon>
        <taxon>Bacillariaceae</taxon>
        <taxon>Cylindrotheca</taxon>
    </lineage>
</organism>
<keyword evidence="7 9" id="KW-0472">Membrane</keyword>
<dbReference type="PANTHER" id="PTHR33281">
    <property type="entry name" value="UPF0187 PROTEIN YNEE"/>
    <property type="match status" value="1"/>
</dbReference>
<feature type="transmembrane region" description="Helical" evidence="9">
    <location>
        <begin position="74"/>
        <end position="94"/>
    </location>
</feature>
<comment type="caution">
    <text evidence="10">The sequence shown here is derived from an EMBL/GenBank/DDBJ whole genome shotgun (WGS) entry which is preliminary data.</text>
</comment>
<keyword evidence="5 9" id="KW-1133">Transmembrane helix</keyword>
<evidence type="ECO:0000313" key="11">
    <source>
        <dbReference type="Proteomes" id="UP001295423"/>
    </source>
</evidence>
<keyword evidence="6" id="KW-0406">Ion transport</keyword>
<keyword evidence="3" id="KW-1003">Cell membrane</keyword>
<keyword evidence="4 9" id="KW-0812">Transmembrane</keyword>
<evidence type="ECO:0000256" key="5">
    <source>
        <dbReference type="ARBA" id="ARBA00022989"/>
    </source>
</evidence>
<evidence type="ECO:0000256" key="4">
    <source>
        <dbReference type="ARBA" id="ARBA00022692"/>
    </source>
</evidence>
<dbReference type="AlphaFoldDB" id="A0AAD2PVY5"/>
<evidence type="ECO:0000256" key="7">
    <source>
        <dbReference type="ARBA" id="ARBA00023136"/>
    </source>
</evidence>
<evidence type="ECO:0000256" key="1">
    <source>
        <dbReference type="ARBA" id="ARBA00004651"/>
    </source>
</evidence>
<feature type="region of interest" description="Disordered" evidence="8">
    <location>
        <begin position="1"/>
        <end position="27"/>
    </location>
</feature>
<reference evidence="10" key="1">
    <citation type="submission" date="2023-08" db="EMBL/GenBank/DDBJ databases">
        <authorList>
            <person name="Audoor S."/>
            <person name="Bilcke G."/>
        </authorList>
    </citation>
    <scope>NUCLEOTIDE SEQUENCE</scope>
</reference>
<dbReference type="Pfam" id="PF25539">
    <property type="entry name" value="Bestrophin_2"/>
    <property type="match status" value="1"/>
</dbReference>
<evidence type="ECO:0008006" key="12">
    <source>
        <dbReference type="Google" id="ProtNLM"/>
    </source>
</evidence>
<sequence>MTTTISKDGPEANAPSSLSTSNGEASKEDAKLSKTIKAILDPDRIEALLAFDATLVRYEPFSFLVIFRFQGRNWSMMILPLLILGMLDLAWWFILHQVLLPSNAIRGIENGEMTEDLTARVERLDELVSPILVPVSFLLVFRLGRAAVRFWDARSAMGKLIEVCRTFISTAVVGCQACKALDPPALSAMNIVELVHAKKQDDVRLKLVRQFARWTCVFPIAVRNFLRPESRAEFEACCNLVCNSKRTKGNDEKHEMGISPDLLDLVSFQEATELQHSAFPTIFVLNKMRLLAWDASESAGASPSKQALLYRQLNEQIDILTGAWGAMERINLTPLPFVYVAHLRTFLMLYLCFWHISSIALNGWVCIPPLMIASWGLLGIEAAAVECERPFHWNRNHLALGKMGVVVAKNVHQTLLNCGYS</sequence>
<name>A0AAD2PVY5_9STRA</name>
<keyword evidence="2" id="KW-0813">Transport</keyword>
<evidence type="ECO:0000256" key="8">
    <source>
        <dbReference type="SAM" id="MobiDB-lite"/>
    </source>
</evidence>
<accession>A0AAD2PVY5</accession>
<feature type="compositionally biased region" description="Polar residues" evidence="8">
    <location>
        <begin position="14"/>
        <end position="24"/>
    </location>
</feature>
<dbReference type="EMBL" id="CAKOGP040001969">
    <property type="protein sequence ID" value="CAJ1958264.1"/>
    <property type="molecule type" value="Genomic_DNA"/>
</dbReference>
<dbReference type="PANTHER" id="PTHR33281:SF19">
    <property type="entry name" value="VOLTAGE-DEPENDENT ANION CHANNEL-FORMING PROTEIN YNEE"/>
    <property type="match status" value="1"/>
</dbReference>
<dbReference type="InterPro" id="IPR044669">
    <property type="entry name" value="YneE/VCCN1/2-like"/>
</dbReference>
<comment type="subcellular location">
    <subcellularLocation>
        <location evidence="1">Cell membrane</location>
        <topology evidence="1">Multi-pass membrane protein</topology>
    </subcellularLocation>
</comment>
<dbReference type="GO" id="GO:0005886">
    <property type="term" value="C:plasma membrane"/>
    <property type="evidence" value="ECO:0007669"/>
    <property type="project" value="UniProtKB-SubCell"/>
</dbReference>
<proteinExistence type="predicted"/>
<gene>
    <name evidence="10" type="ORF">CYCCA115_LOCUS17104</name>
</gene>
<evidence type="ECO:0000256" key="2">
    <source>
        <dbReference type="ARBA" id="ARBA00022448"/>
    </source>
</evidence>
<evidence type="ECO:0000313" key="10">
    <source>
        <dbReference type="EMBL" id="CAJ1958264.1"/>
    </source>
</evidence>
<dbReference type="GO" id="GO:0005254">
    <property type="term" value="F:chloride channel activity"/>
    <property type="evidence" value="ECO:0007669"/>
    <property type="project" value="InterPro"/>
</dbReference>
<dbReference type="Proteomes" id="UP001295423">
    <property type="component" value="Unassembled WGS sequence"/>
</dbReference>